<accession>A0A2H0DW87</accession>
<dbReference type="InterPro" id="IPR029044">
    <property type="entry name" value="Nucleotide-diphossugar_trans"/>
</dbReference>
<dbReference type="Proteomes" id="UP000231276">
    <property type="component" value="Unassembled WGS sequence"/>
</dbReference>
<proteinExistence type="predicted"/>
<evidence type="ECO:0000313" key="3">
    <source>
        <dbReference type="Proteomes" id="UP000231276"/>
    </source>
</evidence>
<sequence length="39" mass="4479">MPPNNPKVSVVLPTYNRAHLLERSVKSVLEQSYKDLELI</sequence>
<name>A0A2H0DW87_9BACT</name>
<dbReference type="GO" id="GO:0016740">
    <property type="term" value="F:transferase activity"/>
    <property type="evidence" value="ECO:0007669"/>
    <property type="project" value="UniProtKB-KW"/>
</dbReference>
<evidence type="ECO:0000259" key="1">
    <source>
        <dbReference type="Pfam" id="PF00535"/>
    </source>
</evidence>
<gene>
    <name evidence="2" type="ORF">COW82_02180</name>
</gene>
<keyword evidence="2" id="KW-0808">Transferase</keyword>
<reference evidence="2 3" key="1">
    <citation type="submission" date="2017-09" db="EMBL/GenBank/DDBJ databases">
        <title>Depth-based differentiation of microbial function through sediment-hosted aquifers and enrichment of novel symbionts in the deep terrestrial subsurface.</title>
        <authorList>
            <person name="Probst A.J."/>
            <person name="Ladd B."/>
            <person name="Jarett J.K."/>
            <person name="Geller-Mcgrath D.E."/>
            <person name="Sieber C.M."/>
            <person name="Emerson J.B."/>
            <person name="Anantharaman K."/>
            <person name="Thomas B.C."/>
            <person name="Malmstrom R."/>
            <person name="Stieglmeier M."/>
            <person name="Klingl A."/>
            <person name="Woyke T."/>
            <person name="Ryan C.M."/>
            <person name="Banfield J.F."/>
        </authorList>
    </citation>
    <scope>NUCLEOTIDE SEQUENCE [LARGE SCALE GENOMIC DNA]</scope>
    <source>
        <strain evidence="2">CG22_combo_CG10-13_8_21_14_all_43_18</strain>
    </source>
</reference>
<feature type="domain" description="Glycosyltransferase 2-like" evidence="1">
    <location>
        <begin position="9"/>
        <end position="39"/>
    </location>
</feature>
<dbReference type="Gene3D" id="3.90.550.10">
    <property type="entry name" value="Spore Coat Polysaccharide Biosynthesis Protein SpsA, Chain A"/>
    <property type="match status" value="1"/>
</dbReference>
<feature type="non-terminal residue" evidence="2">
    <location>
        <position position="39"/>
    </location>
</feature>
<evidence type="ECO:0000313" key="2">
    <source>
        <dbReference type="EMBL" id="PIP86442.1"/>
    </source>
</evidence>
<dbReference type="InterPro" id="IPR001173">
    <property type="entry name" value="Glyco_trans_2-like"/>
</dbReference>
<dbReference type="EMBL" id="PCTS01000029">
    <property type="protein sequence ID" value="PIP86442.1"/>
    <property type="molecule type" value="Genomic_DNA"/>
</dbReference>
<dbReference type="AlphaFoldDB" id="A0A2H0DW87"/>
<comment type="caution">
    <text evidence="2">The sequence shown here is derived from an EMBL/GenBank/DDBJ whole genome shotgun (WGS) entry which is preliminary data.</text>
</comment>
<dbReference type="SUPFAM" id="SSF53448">
    <property type="entry name" value="Nucleotide-diphospho-sugar transferases"/>
    <property type="match status" value="1"/>
</dbReference>
<dbReference type="Pfam" id="PF00535">
    <property type="entry name" value="Glycos_transf_2"/>
    <property type="match status" value="1"/>
</dbReference>
<protein>
    <submittedName>
        <fullName evidence="2">Glycosyl transferase family 2</fullName>
    </submittedName>
</protein>
<organism evidence="2 3">
    <name type="scientific">Candidatus Campbellbacteria bacterium CG22_combo_CG10-13_8_21_14_all_43_18</name>
    <dbReference type="NCBI Taxonomy" id="1974530"/>
    <lineage>
        <taxon>Bacteria</taxon>
        <taxon>Candidatus Campbelliibacteriota</taxon>
    </lineage>
</organism>